<name>A0A3P4AZS8_9BURK</name>
<dbReference type="Gene3D" id="3.40.190.10">
    <property type="entry name" value="Periplasmic binding protein-like II"/>
    <property type="match status" value="2"/>
</dbReference>
<dbReference type="PROSITE" id="PS50931">
    <property type="entry name" value="HTH_LYSR"/>
    <property type="match status" value="1"/>
</dbReference>
<accession>A0A3P4AZS8</accession>
<evidence type="ECO:0000256" key="1">
    <source>
        <dbReference type="ARBA" id="ARBA00009437"/>
    </source>
</evidence>
<proteinExistence type="inferred from homology"/>
<gene>
    <name evidence="6" type="primary">dmlR_9</name>
    <name evidence="6" type="ORF">PIGHUM_00967</name>
</gene>
<dbReference type="GO" id="GO:0003700">
    <property type="term" value="F:DNA-binding transcription factor activity"/>
    <property type="evidence" value="ECO:0007669"/>
    <property type="project" value="InterPro"/>
</dbReference>
<dbReference type="InterPro" id="IPR058163">
    <property type="entry name" value="LysR-type_TF_proteobact-type"/>
</dbReference>
<keyword evidence="7" id="KW-1185">Reference proteome</keyword>
<evidence type="ECO:0000313" key="7">
    <source>
        <dbReference type="Proteomes" id="UP000277294"/>
    </source>
</evidence>
<dbReference type="Gene3D" id="1.10.10.10">
    <property type="entry name" value="Winged helix-like DNA-binding domain superfamily/Winged helix DNA-binding domain"/>
    <property type="match status" value="1"/>
</dbReference>
<evidence type="ECO:0000313" key="6">
    <source>
        <dbReference type="EMBL" id="VCU68908.1"/>
    </source>
</evidence>
<dbReference type="AlphaFoldDB" id="A0A3P4AZS8"/>
<dbReference type="InterPro" id="IPR005119">
    <property type="entry name" value="LysR_subst-bd"/>
</dbReference>
<dbReference type="PANTHER" id="PTHR30537">
    <property type="entry name" value="HTH-TYPE TRANSCRIPTIONAL REGULATOR"/>
    <property type="match status" value="1"/>
</dbReference>
<evidence type="ECO:0000256" key="2">
    <source>
        <dbReference type="ARBA" id="ARBA00023015"/>
    </source>
</evidence>
<dbReference type="GO" id="GO:0006351">
    <property type="term" value="P:DNA-templated transcription"/>
    <property type="evidence" value="ECO:0007669"/>
    <property type="project" value="TreeGrafter"/>
</dbReference>
<organism evidence="6 7">
    <name type="scientific">Pigmentiphaga humi</name>
    <dbReference type="NCBI Taxonomy" id="2478468"/>
    <lineage>
        <taxon>Bacteria</taxon>
        <taxon>Pseudomonadati</taxon>
        <taxon>Pseudomonadota</taxon>
        <taxon>Betaproteobacteria</taxon>
        <taxon>Burkholderiales</taxon>
        <taxon>Alcaligenaceae</taxon>
        <taxon>Pigmentiphaga</taxon>
    </lineage>
</organism>
<reference evidence="6 7" key="1">
    <citation type="submission" date="2018-10" db="EMBL/GenBank/DDBJ databases">
        <authorList>
            <person name="Criscuolo A."/>
        </authorList>
    </citation>
    <scope>NUCLEOTIDE SEQUENCE [LARGE SCALE GENOMIC DNA]</scope>
    <source>
        <strain evidence="6">DnA1</strain>
    </source>
</reference>
<evidence type="ECO:0000256" key="3">
    <source>
        <dbReference type="ARBA" id="ARBA00023125"/>
    </source>
</evidence>
<dbReference type="PANTHER" id="PTHR30537:SF5">
    <property type="entry name" value="HTH-TYPE TRANSCRIPTIONAL ACTIVATOR TTDR-RELATED"/>
    <property type="match status" value="1"/>
</dbReference>
<keyword evidence="3" id="KW-0238">DNA-binding</keyword>
<evidence type="ECO:0000259" key="5">
    <source>
        <dbReference type="PROSITE" id="PS50931"/>
    </source>
</evidence>
<protein>
    <submittedName>
        <fullName evidence="6">HTH-type transcriptional regulator DmlR</fullName>
    </submittedName>
</protein>
<dbReference type="CDD" id="cd08422">
    <property type="entry name" value="PBP2_CrgA_like"/>
    <property type="match status" value="1"/>
</dbReference>
<keyword evidence="2" id="KW-0805">Transcription regulation</keyword>
<sequence length="210" mass="22629">MNDLGGRSGELLVFVSIVEAGGVSAGARALGLVPSTASRMLKRFEERVGARLIVREGRVFRLTREGQSCYSGARRILVAAPAYLKRPGAPKHPSELEAHSCLRLRTSDRNAPWLFLDGHAPLEISPHGSIVVDNGEALVQLAIAGFGIAQVGRFHVADQLASGALVSVLDDYRSSESEIIQAVFAGRPSVPGRVRAFIDFFTENIGARRR</sequence>
<dbReference type="SUPFAM" id="SSF46785">
    <property type="entry name" value="Winged helix' DNA-binding domain"/>
    <property type="match status" value="1"/>
</dbReference>
<dbReference type="GO" id="GO:0043565">
    <property type="term" value="F:sequence-specific DNA binding"/>
    <property type="evidence" value="ECO:0007669"/>
    <property type="project" value="TreeGrafter"/>
</dbReference>
<dbReference type="Proteomes" id="UP000277294">
    <property type="component" value="Unassembled WGS sequence"/>
</dbReference>
<dbReference type="InterPro" id="IPR000847">
    <property type="entry name" value="LysR_HTH_N"/>
</dbReference>
<keyword evidence="4" id="KW-0804">Transcription</keyword>
<evidence type="ECO:0000256" key="4">
    <source>
        <dbReference type="ARBA" id="ARBA00023163"/>
    </source>
</evidence>
<dbReference type="InterPro" id="IPR036390">
    <property type="entry name" value="WH_DNA-bd_sf"/>
</dbReference>
<dbReference type="OrthoDB" id="9813056at2"/>
<comment type="similarity">
    <text evidence="1">Belongs to the LysR transcriptional regulatory family.</text>
</comment>
<dbReference type="Pfam" id="PF03466">
    <property type="entry name" value="LysR_substrate"/>
    <property type="match status" value="1"/>
</dbReference>
<dbReference type="EMBL" id="UWPJ01000008">
    <property type="protein sequence ID" value="VCU68908.1"/>
    <property type="molecule type" value="Genomic_DNA"/>
</dbReference>
<dbReference type="Pfam" id="PF00126">
    <property type="entry name" value="HTH_1"/>
    <property type="match status" value="1"/>
</dbReference>
<dbReference type="SUPFAM" id="SSF53850">
    <property type="entry name" value="Periplasmic binding protein-like II"/>
    <property type="match status" value="1"/>
</dbReference>
<feature type="domain" description="HTH lysR-type" evidence="5">
    <location>
        <begin position="11"/>
        <end position="63"/>
    </location>
</feature>
<dbReference type="InterPro" id="IPR036388">
    <property type="entry name" value="WH-like_DNA-bd_sf"/>
</dbReference>
<dbReference type="RefSeq" id="WP_124078210.1">
    <property type="nucleotide sequence ID" value="NZ_UWPJ01000008.1"/>
</dbReference>